<dbReference type="PANTHER" id="PTHR36440:SF1">
    <property type="entry name" value="PUTATIVE (AFU_ORTHOLOGUE AFUA_8G07350)-RELATED"/>
    <property type="match status" value="1"/>
</dbReference>
<evidence type="ECO:0000256" key="1">
    <source>
        <dbReference type="SAM" id="MobiDB-lite"/>
    </source>
</evidence>
<dbReference type="AlphaFoldDB" id="A0A9D2C9X3"/>
<dbReference type="EMBL" id="DXDC01000320">
    <property type="protein sequence ID" value="HIY66707.1"/>
    <property type="molecule type" value="Genomic_DNA"/>
</dbReference>
<reference evidence="3" key="2">
    <citation type="submission" date="2021-04" db="EMBL/GenBank/DDBJ databases">
        <authorList>
            <person name="Gilroy R."/>
        </authorList>
    </citation>
    <scope>NUCLEOTIDE SEQUENCE</scope>
    <source>
        <strain evidence="3">ChiGjej1B1-98</strain>
    </source>
</reference>
<dbReference type="InterPro" id="IPR014710">
    <property type="entry name" value="RmlC-like_jellyroll"/>
</dbReference>
<feature type="non-terminal residue" evidence="3">
    <location>
        <position position="1"/>
    </location>
</feature>
<reference evidence="3" key="1">
    <citation type="journal article" date="2021" name="PeerJ">
        <title>Extensive microbial diversity within the chicken gut microbiome revealed by metagenomics and culture.</title>
        <authorList>
            <person name="Gilroy R."/>
            <person name="Ravi A."/>
            <person name="Getino M."/>
            <person name="Pursley I."/>
            <person name="Horton D.L."/>
            <person name="Alikhan N.F."/>
            <person name="Baker D."/>
            <person name="Gharbi K."/>
            <person name="Hall N."/>
            <person name="Watson M."/>
            <person name="Adriaenssens E.M."/>
            <person name="Foster-Nyarko E."/>
            <person name="Jarju S."/>
            <person name="Secka A."/>
            <person name="Antonio M."/>
            <person name="Oren A."/>
            <person name="Chaudhuri R.R."/>
            <person name="La Ragione R."/>
            <person name="Hildebrand F."/>
            <person name="Pallen M.J."/>
        </authorList>
    </citation>
    <scope>NUCLEOTIDE SEQUENCE</scope>
    <source>
        <strain evidence="3">ChiGjej1B1-98</strain>
    </source>
</reference>
<evidence type="ECO:0000313" key="3">
    <source>
        <dbReference type="EMBL" id="HIY66707.1"/>
    </source>
</evidence>
<sequence length="143" mass="14938">LTSADETGGTYDVTDSVQTPGARTPLHLHTRYEERLYILEGEATVWLGDETLTLGVGDFVKIPMHVPHAVQSGPEGSRALNITSPAGFAELIARAGTPAAEAGESTQMNVDLFAQVSAELGDVVLGPPGMTPADLPPSDRPSS</sequence>
<accession>A0A9D2C9X3</accession>
<dbReference type="Proteomes" id="UP000824005">
    <property type="component" value="Unassembled WGS sequence"/>
</dbReference>
<dbReference type="InterPro" id="IPR013096">
    <property type="entry name" value="Cupin_2"/>
</dbReference>
<evidence type="ECO:0000259" key="2">
    <source>
        <dbReference type="Pfam" id="PF07883"/>
    </source>
</evidence>
<dbReference type="InterPro" id="IPR053146">
    <property type="entry name" value="QDO-like"/>
</dbReference>
<dbReference type="PANTHER" id="PTHR36440">
    <property type="entry name" value="PUTATIVE (AFU_ORTHOLOGUE AFUA_8G07350)-RELATED"/>
    <property type="match status" value="1"/>
</dbReference>
<comment type="caution">
    <text evidence="3">The sequence shown here is derived from an EMBL/GenBank/DDBJ whole genome shotgun (WGS) entry which is preliminary data.</text>
</comment>
<dbReference type="InterPro" id="IPR011051">
    <property type="entry name" value="RmlC_Cupin_sf"/>
</dbReference>
<name>A0A9D2C9X3_9MICO</name>
<dbReference type="SUPFAM" id="SSF51182">
    <property type="entry name" value="RmlC-like cupins"/>
    <property type="match status" value="1"/>
</dbReference>
<dbReference type="Gene3D" id="2.60.120.10">
    <property type="entry name" value="Jelly Rolls"/>
    <property type="match status" value="1"/>
</dbReference>
<protein>
    <submittedName>
        <fullName evidence="3">Cupin domain-containing protein</fullName>
    </submittedName>
</protein>
<organism evidence="3 4">
    <name type="scientific">Candidatus Agrococcus pullicola</name>
    <dbReference type="NCBI Taxonomy" id="2838429"/>
    <lineage>
        <taxon>Bacteria</taxon>
        <taxon>Bacillati</taxon>
        <taxon>Actinomycetota</taxon>
        <taxon>Actinomycetes</taxon>
        <taxon>Micrococcales</taxon>
        <taxon>Microbacteriaceae</taxon>
        <taxon>Agrococcus</taxon>
    </lineage>
</organism>
<feature type="domain" description="Cupin type-2" evidence="2">
    <location>
        <begin position="20"/>
        <end position="71"/>
    </location>
</feature>
<feature type="region of interest" description="Disordered" evidence="1">
    <location>
        <begin position="1"/>
        <end position="22"/>
    </location>
</feature>
<proteinExistence type="predicted"/>
<evidence type="ECO:0000313" key="4">
    <source>
        <dbReference type="Proteomes" id="UP000824005"/>
    </source>
</evidence>
<gene>
    <name evidence="3" type="ORF">H9830_10580</name>
</gene>
<dbReference type="Pfam" id="PF07883">
    <property type="entry name" value="Cupin_2"/>
    <property type="match status" value="1"/>
</dbReference>